<protein>
    <submittedName>
        <fullName evidence="1">Uncharacterized protein</fullName>
    </submittedName>
</protein>
<sequence length="69" mass="7529">MEISAACVSAYSCCHCTGCLSPGPAACESCSSGWTIPWHPLNTWMNAGSTGDLRFLILWTSDLFLKEIW</sequence>
<proteinExistence type="predicted"/>
<organism evidence="1 2">
    <name type="scientific">Channa striata</name>
    <name type="common">Snakehead murrel</name>
    <name type="synonym">Ophicephalus striatus</name>
    <dbReference type="NCBI Taxonomy" id="64152"/>
    <lineage>
        <taxon>Eukaryota</taxon>
        <taxon>Metazoa</taxon>
        <taxon>Chordata</taxon>
        <taxon>Craniata</taxon>
        <taxon>Vertebrata</taxon>
        <taxon>Euteleostomi</taxon>
        <taxon>Actinopterygii</taxon>
        <taxon>Neopterygii</taxon>
        <taxon>Teleostei</taxon>
        <taxon>Neoteleostei</taxon>
        <taxon>Acanthomorphata</taxon>
        <taxon>Anabantaria</taxon>
        <taxon>Anabantiformes</taxon>
        <taxon>Channoidei</taxon>
        <taxon>Channidae</taxon>
        <taxon>Channa</taxon>
    </lineage>
</organism>
<dbReference type="AlphaFoldDB" id="A0AA88LV85"/>
<evidence type="ECO:0000313" key="1">
    <source>
        <dbReference type="EMBL" id="KAK2824412.1"/>
    </source>
</evidence>
<dbReference type="EMBL" id="JAUPFM010000017">
    <property type="protein sequence ID" value="KAK2824412.1"/>
    <property type="molecule type" value="Genomic_DNA"/>
</dbReference>
<comment type="caution">
    <text evidence="1">The sequence shown here is derived from an EMBL/GenBank/DDBJ whole genome shotgun (WGS) entry which is preliminary data.</text>
</comment>
<gene>
    <name evidence="1" type="ORF">Q5P01_021587</name>
</gene>
<name>A0AA88LV85_CHASR</name>
<evidence type="ECO:0000313" key="2">
    <source>
        <dbReference type="Proteomes" id="UP001187415"/>
    </source>
</evidence>
<accession>A0AA88LV85</accession>
<reference evidence="1" key="1">
    <citation type="submission" date="2023-07" db="EMBL/GenBank/DDBJ databases">
        <title>Chromosome-level Genome Assembly of Striped Snakehead (Channa striata).</title>
        <authorList>
            <person name="Liu H."/>
        </authorList>
    </citation>
    <scope>NUCLEOTIDE SEQUENCE</scope>
    <source>
        <strain evidence="1">Gz</strain>
        <tissue evidence="1">Muscle</tissue>
    </source>
</reference>
<dbReference type="Proteomes" id="UP001187415">
    <property type="component" value="Unassembled WGS sequence"/>
</dbReference>
<keyword evidence="2" id="KW-1185">Reference proteome</keyword>